<comment type="caution">
    <text evidence="2">The sequence shown here is derived from an EMBL/GenBank/DDBJ whole genome shotgun (WGS) entry which is preliminary data.</text>
</comment>
<protein>
    <recommendedName>
        <fullName evidence="1">Reverse transcriptase/retrotransposon-derived protein RNase H-like domain-containing protein</fullName>
    </recommendedName>
</protein>
<organism evidence="2 3">
    <name type="scientific">Aldrovandia affinis</name>
    <dbReference type="NCBI Taxonomy" id="143900"/>
    <lineage>
        <taxon>Eukaryota</taxon>
        <taxon>Metazoa</taxon>
        <taxon>Chordata</taxon>
        <taxon>Craniata</taxon>
        <taxon>Vertebrata</taxon>
        <taxon>Euteleostomi</taxon>
        <taxon>Actinopterygii</taxon>
        <taxon>Neopterygii</taxon>
        <taxon>Teleostei</taxon>
        <taxon>Notacanthiformes</taxon>
        <taxon>Halosauridae</taxon>
        <taxon>Aldrovandia</taxon>
    </lineage>
</organism>
<dbReference type="PANTHER" id="PTHR33064:SF37">
    <property type="entry name" value="RIBONUCLEASE H"/>
    <property type="match status" value="1"/>
</dbReference>
<accession>A0AAD7SCY4</accession>
<name>A0AAD7SCY4_9TELE</name>
<dbReference type="PANTHER" id="PTHR33064">
    <property type="entry name" value="POL PROTEIN"/>
    <property type="match status" value="1"/>
</dbReference>
<sequence length="174" mass="19383">MAKAFMDTKQALVNVTTPVHPLPGTPIALTNDAPDYAISVVHEQLVGVWRPLAFFSRQLHPNEQKYNTSNHKLLGLYLAVRPFRFLLEGRPFMAFVDDKPLTFAMSKIAKPWSACQQVVDAVHLGINYARIASDSDLAVQAYRMASTRLQLADVSFDGASLVQHLHRAATPRRS</sequence>
<reference evidence="2" key="1">
    <citation type="journal article" date="2023" name="Science">
        <title>Genome structures resolve the early diversification of teleost fishes.</title>
        <authorList>
            <person name="Parey E."/>
            <person name="Louis A."/>
            <person name="Montfort J."/>
            <person name="Bouchez O."/>
            <person name="Roques C."/>
            <person name="Iampietro C."/>
            <person name="Lluch J."/>
            <person name="Castinel A."/>
            <person name="Donnadieu C."/>
            <person name="Desvignes T."/>
            <person name="Floi Bucao C."/>
            <person name="Jouanno E."/>
            <person name="Wen M."/>
            <person name="Mejri S."/>
            <person name="Dirks R."/>
            <person name="Jansen H."/>
            <person name="Henkel C."/>
            <person name="Chen W.J."/>
            <person name="Zahm M."/>
            <person name="Cabau C."/>
            <person name="Klopp C."/>
            <person name="Thompson A.W."/>
            <person name="Robinson-Rechavi M."/>
            <person name="Braasch I."/>
            <person name="Lecointre G."/>
            <person name="Bobe J."/>
            <person name="Postlethwait J.H."/>
            <person name="Berthelot C."/>
            <person name="Roest Crollius H."/>
            <person name="Guiguen Y."/>
        </authorList>
    </citation>
    <scope>NUCLEOTIDE SEQUENCE</scope>
    <source>
        <strain evidence="2">NC1722</strain>
    </source>
</reference>
<dbReference type="InterPro" id="IPR041577">
    <property type="entry name" value="RT_RNaseH_2"/>
</dbReference>
<feature type="domain" description="Reverse transcriptase/retrotransposon-derived protein RNase H-like" evidence="1">
    <location>
        <begin position="3"/>
        <end position="93"/>
    </location>
</feature>
<dbReference type="InterPro" id="IPR051320">
    <property type="entry name" value="Viral_Replic_Matur_Polypro"/>
</dbReference>
<evidence type="ECO:0000313" key="3">
    <source>
        <dbReference type="Proteomes" id="UP001221898"/>
    </source>
</evidence>
<evidence type="ECO:0000313" key="2">
    <source>
        <dbReference type="EMBL" id="KAJ8400284.1"/>
    </source>
</evidence>
<dbReference type="SUPFAM" id="SSF56672">
    <property type="entry name" value="DNA/RNA polymerases"/>
    <property type="match status" value="1"/>
</dbReference>
<dbReference type="InterPro" id="IPR043502">
    <property type="entry name" value="DNA/RNA_pol_sf"/>
</dbReference>
<dbReference type="Pfam" id="PF17919">
    <property type="entry name" value="RT_RNaseH_2"/>
    <property type="match status" value="1"/>
</dbReference>
<dbReference type="Proteomes" id="UP001221898">
    <property type="component" value="Unassembled WGS sequence"/>
</dbReference>
<gene>
    <name evidence="2" type="ORF">AAFF_G00399780</name>
</gene>
<keyword evidence="3" id="KW-1185">Reference proteome</keyword>
<dbReference type="AlphaFoldDB" id="A0AAD7SCY4"/>
<evidence type="ECO:0000259" key="1">
    <source>
        <dbReference type="Pfam" id="PF17919"/>
    </source>
</evidence>
<dbReference type="EMBL" id="JAINUG010000078">
    <property type="protein sequence ID" value="KAJ8400284.1"/>
    <property type="molecule type" value="Genomic_DNA"/>
</dbReference>
<proteinExistence type="predicted"/>